<name>A0ACC1KZG4_9FUNG</name>
<gene>
    <name evidence="1" type="ORF">H4R21_003949</name>
</gene>
<accession>A0ACC1KZG4</accession>
<comment type="caution">
    <text evidence="1">The sequence shown here is derived from an EMBL/GenBank/DDBJ whole genome shotgun (WGS) entry which is preliminary data.</text>
</comment>
<keyword evidence="2" id="KW-1185">Reference proteome</keyword>
<evidence type="ECO:0000313" key="1">
    <source>
        <dbReference type="EMBL" id="KAJ2798393.1"/>
    </source>
</evidence>
<dbReference type="Proteomes" id="UP001140087">
    <property type="component" value="Unassembled WGS sequence"/>
</dbReference>
<organism evidence="1 2">
    <name type="scientific">Coemansia helicoidea</name>
    <dbReference type="NCBI Taxonomy" id="1286919"/>
    <lineage>
        <taxon>Eukaryota</taxon>
        <taxon>Fungi</taxon>
        <taxon>Fungi incertae sedis</taxon>
        <taxon>Zoopagomycota</taxon>
        <taxon>Kickxellomycotina</taxon>
        <taxon>Kickxellomycetes</taxon>
        <taxon>Kickxellales</taxon>
        <taxon>Kickxellaceae</taxon>
        <taxon>Coemansia</taxon>
    </lineage>
</organism>
<reference evidence="1" key="1">
    <citation type="submission" date="2022-07" db="EMBL/GenBank/DDBJ databases">
        <title>Phylogenomic reconstructions and comparative analyses of Kickxellomycotina fungi.</title>
        <authorList>
            <person name="Reynolds N.K."/>
            <person name="Stajich J.E."/>
            <person name="Barry K."/>
            <person name="Grigoriev I.V."/>
            <person name="Crous P."/>
            <person name="Smith M.E."/>
        </authorList>
    </citation>
    <scope>NUCLEOTIDE SEQUENCE</scope>
    <source>
        <strain evidence="1">BCRC 34780</strain>
    </source>
</reference>
<dbReference type="EMBL" id="JANBUN010001377">
    <property type="protein sequence ID" value="KAJ2798393.1"/>
    <property type="molecule type" value="Genomic_DNA"/>
</dbReference>
<sequence length="511" mass="55666">MAPLQAKAEKAVKQRRQLAAQESARARAQYEQHSLEWCEKLFVPVDAATLRQAARYLTPEDYDGVIVERAAEGLCGYPLCSRTPQTIDKRFHISLSQRKVFDISEHGNYCGSKCMVGSRFYRLQLPEDPVYMRKCGADLDIDVLPLDYDSAAVLGAGAHGKTREDGCPPPEQQPCDGEEGALEWYRRSLVRKMNIPETVATASPLKIVEHAPGDAKYDVADAIDRLTFADVEGFKPEKDEARIKKAVRTVGAAAAPKEARDASAGRRAATGETNKAGVLAHDNDADGVLRVVVKGQPPEAEQMLNALWHSDSDGASDDDGEESRGPAPPAGSSNHFARLFAGEASRHGQLSMSLFGRMWSLVDIVATKSTAALLRDLAHGGAADQLRERAAGYYASPDDESMATRHELFAAAMERELDELRPRLHVATTPGAELRMLVWTLELRSNMVVFSKEEHRLLCLVLLLALARALPELGRELERPATAAALDTALGSLGTDRSLLGAIAGRLHEPC</sequence>
<evidence type="ECO:0000313" key="2">
    <source>
        <dbReference type="Proteomes" id="UP001140087"/>
    </source>
</evidence>
<proteinExistence type="predicted"/>
<protein>
    <submittedName>
        <fullName evidence="1">Uncharacterized protein</fullName>
    </submittedName>
</protein>